<dbReference type="SUPFAM" id="SSF47336">
    <property type="entry name" value="ACP-like"/>
    <property type="match status" value="1"/>
</dbReference>
<feature type="domain" description="Carrier" evidence="3">
    <location>
        <begin position="112"/>
        <end position="187"/>
    </location>
</feature>
<keyword evidence="1" id="KW-0596">Phosphopantetheine</keyword>
<dbReference type="InterPro" id="IPR001031">
    <property type="entry name" value="Thioesterase"/>
</dbReference>
<dbReference type="RefSeq" id="WP_319926221.1">
    <property type="nucleotide sequence ID" value="NZ_VCDP01000034.1"/>
</dbReference>
<dbReference type="Gene3D" id="3.40.50.1820">
    <property type="entry name" value="alpha/beta hydrolase"/>
    <property type="match status" value="1"/>
</dbReference>
<dbReference type="InterPro" id="IPR009081">
    <property type="entry name" value="PP-bd_ACP"/>
</dbReference>
<dbReference type="Pfam" id="PF00975">
    <property type="entry name" value="Thioesterase"/>
    <property type="match status" value="1"/>
</dbReference>
<dbReference type="InterPro" id="IPR006162">
    <property type="entry name" value="Ppantetheine_attach_site"/>
</dbReference>
<evidence type="ECO:0000313" key="4">
    <source>
        <dbReference type="EMBL" id="MDX7999499.1"/>
    </source>
</evidence>
<dbReference type="PROSITE" id="PS50075">
    <property type="entry name" value="CARRIER"/>
    <property type="match status" value="1"/>
</dbReference>
<protein>
    <submittedName>
        <fullName evidence="4">Non-ribosomal peptide synthetase</fullName>
    </submittedName>
</protein>
<accession>A0ABU4SLQ0</accession>
<evidence type="ECO:0000256" key="2">
    <source>
        <dbReference type="ARBA" id="ARBA00022553"/>
    </source>
</evidence>
<dbReference type="PANTHER" id="PTHR45527:SF1">
    <property type="entry name" value="FATTY ACID SYNTHASE"/>
    <property type="match status" value="1"/>
</dbReference>
<sequence>NDFQVKIRGFRIELGEIETQLAACEGVSDAVVIARETESGDKRLVAYVIPQTDVTLIPSQLREQLGTRLMENMLPSAFVILDAFPLSANGKLDRKALPAPDESAIITQGYEAPIGEMENIVAEVWQECLSVGRVGRHDHFFELGGHSLLTLQIVVRLRQVLGMNIAVRDFLANPTISEFVAFIQLDSPSTQQTNVVTVRKGNRTDNTKPALFLIHPVNGDINYAYELVPYLNDKEMPIYGIIANDAQAEENTPVSLKDMAKGYIDSIRQAEVQGPYSFAGWSVGGSIAYEMACQLIAEGETVHFVGLLDTHASYENTFSPEEKEAGFVFDEIAILVDNIPDDLPDSLEDEINELILKRDYNAMLMLAQENDLLPPDISPENIRQHLILYHNISVAANYYTPSVCPAGTRITLFRATEQEADTEHSVSLGWDKIIPPVQLTVVDITGSHGSIMKQPNIQFVGKALVDAMKVDAMMSKEED</sequence>
<evidence type="ECO:0000313" key="5">
    <source>
        <dbReference type="Proteomes" id="UP001271640"/>
    </source>
</evidence>
<evidence type="ECO:0000259" key="3">
    <source>
        <dbReference type="PROSITE" id="PS50075"/>
    </source>
</evidence>
<dbReference type="PROSITE" id="PS00012">
    <property type="entry name" value="PHOSPHOPANTETHEINE"/>
    <property type="match status" value="1"/>
</dbReference>
<proteinExistence type="predicted"/>
<comment type="caution">
    <text evidence="4">The sequence shown here is derived from an EMBL/GenBank/DDBJ whole genome shotgun (WGS) entry which is preliminary data.</text>
</comment>
<dbReference type="Gene3D" id="3.30.300.30">
    <property type="match status" value="1"/>
</dbReference>
<gene>
    <name evidence="4" type="ORF">FE394_09860</name>
</gene>
<reference evidence="5" key="1">
    <citation type="journal article" date="2024" name="Toxins">
        <title>Genome Sequence Analysis of Native Xenorhabdus Strains Isolated from Entomopathogenic Nematodes in Argentina.</title>
        <authorList>
            <person name="Palma L."/>
            <person name="Frizzo L."/>
            <person name="Kaiser S."/>
            <person name="Berry C."/>
            <person name="Caballero P."/>
            <person name="Bode H.B."/>
            <person name="Del Valle E.E."/>
        </authorList>
    </citation>
    <scope>NUCLEOTIDE SEQUENCE [LARGE SCALE GENOMIC DNA]</scope>
    <source>
        <strain evidence="5">Reich</strain>
    </source>
</reference>
<dbReference type="SUPFAM" id="SSF53474">
    <property type="entry name" value="alpha/beta-Hydrolases"/>
    <property type="match status" value="1"/>
</dbReference>
<dbReference type="PANTHER" id="PTHR45527">
    <property type="entry name" value="NONRIBOSOMAL PEPTIDE SYNTHETASE"/>
    <property type="match status" value="1"/>
</dbReference>
<dbReference type="InterPro" id="IPR025110">
    <property type="entry name" value="AMP-bd_C"/>
</dbReference>
<dbReference type="Pfam" id="PF00550">
    <property type="entry name" value="PP-binding"/>
    <property type="match status" value="1"/>
</dbReference>
<feature type="non-terminal residue" evidence="4">
    <location>
        <position position="1"/>
    </location>
</feature>
<dbReference type="EMBL" id="VCDP01000034">
    <property type="protein sequence ID" value="MDX7999499.1"/>
    <property type="molecule type" value="Genomic_DNA"/>
</dbReference>
<dbReference type="InterPro" id="IPR029058">
    <property type="entry name" value="AB_hydrolase_fold"/>
</dbReference>
<evidence type="ECO:0000256" key="1">
    <source>
        <dbReference type="ARBA" id="ARBA00022450"/>
    </source>
</evidence>
<name>A0ABU4SLQ0_9GAMM</name>
<dbReference type="InterPro" id="IPR045851">
    <property type="entry name" value="AMP-bd_C_sf"/>
</dbReference>
<dbReference type="SUPFAM" id="SSF56801">
    <property type="entry name" value="Acetyl-CoA synthetase-like"/>
    <property type="match status" value="1"/>
</dbReference>
<keyword evidence="5" id="KW-1185">Reference proteome</keyword>
<dbReference type="Gene3D" id="1.10.1200.10">
    <property type="entry name" value="ACP-like"/>
    <property type="match status" value="1"/>
</dbReference>
<organism evidence="4 5">
    <name type="scientific">Xenorhabdus littoralis</name>
    <dbReference type="NCBI Taxonomy" id="2582835"/>
    <lineage>
        <taxon>Bacteria</taxon>
        <taxon>Pseudomonadati</taxon>
        <taxon>Pseudomonadota</taxon>
        <taxon>Gammaproteobacteria</taxon>
        <taxon>Enterobacterales</taxon>
        <taxon>Morganellaceae</taxon>
        <taxon>Xenorhabdus</taxon>
    </lineage>
</organism>
<dbReference type="Pfam" id="PF13193">
    <property type="entry name" value="AMP-binding_C"/>
    <property type="match status" value="1"/>
</dbReference>
<dbReference type="InterPro" id="IPR036736">
    <property type="entry name" value="ACP-like_sf"/>
</dbReference>
<keyword evidence="2" id="KW-0597">Phosphoprotein</keyword>
<dbReference type="Proteomes" id="UP001271640">
    <property type="component" value="Unassembled WGS sequence"/>
</dbReference>